<dbReference type="Gene3D" id="3.10.450.50">
    <property type="match status" value="1"/>
</dbReference>
<name>A0ABV6KNR1_9BACI</name>
<proteinExistence type="predicted"/>
<organism evidence="1 2">
    <name type="scientific">Robertmurraya beringensis</name>
    <dbReference type="NCBI Taxonomy" id="641660"/>
    <lineage>
        <taxon>Bacteria</taxon>
        <taxon>Bacillati</taxon>
        <taxon>Bacillota</taxon>
        <taxon>Bacilli</taxon>
        <taxon>Bacillales</taxon>
        <taxon>Bacillaceae</taxon>
        <taxon>Robertmurraya</taxon>
    </lineage>
</organism>
<dbReference type="Proteomes" id="UP001589738">
    <property type="component" value="Unassembled WGS sequence"/>
</dbReference>
<dbReference type="RefSeq" id="WP_340902157.1">
    <property type="nucleotide sequence ID" value="NZ_JBHLUU010000021.1"/>
</dbReference>
<dbReference type="Pfam" id="PF02810">
    <property type="entry name" value="SEC-C"/>
    <property type="match status" value="1"/>
</dbReference>
<accession>A0ABV6KNR1</accession>
<evidence type="ECO:0000313" key="2">
    <source>
        <dbReference type="Proteomes" id="UP001589738"/>
    </source>
</evidence>
<dbReference type="InterPro" id="IPR004027">
    <property type="entry name" value="SEC_C_motif"/>
</dbReference>
<keyword evidence="2" id="KW-1185">Reference proteome</keyword>
<dbReference type="EMBL" id="JBHLUU010000021">
    <property type="protein sequence ID" value="MFC0474963.1"/>
    <property type="molecule type" value="Genomic_DNA"/>
</dbReference>
<evidence type="ECO:0000313" key="1">
    <source>
        <dbReference type="EMBL" id="MFC0474963.1"/>
    </source>
</evidence>
<comment type="caution">
    <text evidence="1">The sequence shown here is derived from an EMBL/GenBank/DDBJ whole genome shotgun (WGS) entry which is preliminary data.</text>
</comment>
<sequence>MVNYRLKSQILDTVDNQLKANDPKCTKKTFNRLLNLGYEAGESKEMIGSILIEEMYYIMKNNEPFNEKRYAKKLALLPDYVEESEGSSDSTVNLQPVEAAPAIGRNEPCPCGSGKKYKKCCLSS</sequence>
<gene>
    <name evidence="1" type="ORF">ACFFHF_06700</name>
</gene>
<dbReference type="SUPFAM" id="SSF103642">
    <property type="entry name" value="Sec-C motif"/>
    <property type="match status" value="1"/>
</dbReference>
<reference evidence="1 2" key="1">
    <citation type="submission" date="2024-09" db="EMBL/GenBank/DDBJ databases">
        <authorList>
            <person name="Sun Q."/>
            <person name="Mori K."/>
        </authorList>
    </citation>
    <scope>NUCLEOTIDE SEQUENCE [LARGE SCALE GENOMIC DNA]</scope>
    <source>
        <strain evidence="1 2">CGMCC 1.9126</strain>
    </source>
</reference>
<protein>
    <submittedName>
        <fullName evidence="1">SEC-C metal-binding domain-containing protein</fullName>
    </submittedName>
</protein>